<keyword evidence="3" id="KW-1185">Reference proteome</keyword>
<comment type="caution">
    <text evidence="2">The sequence shown here is derived from an EMBL/GenBank/DDBJ whole genome shotgun (WGS) entry which is preliminary data.</text>
</comment>
<feature type="non-terminal residue" evidence="2">
    <location>
        <position position="124"/>
    </location>
</feature>
<keyword evidence="1" id="KW-1133">Transmembrane helix</keyword>
<sequence length="124" mass="14723">MKMINSCYKLKYRFLLVFIVLVNIFFLLKKPIYAYAEFNERTIRGTEIIHVVLEQNSNEKDVLNHIKTHINPSYSNSISSTPSYNQEKNSSLYWYIKDSDDDLLAIYFNGGERKGRDNFYDFIE</sequence>
<name>A0ABS5CYR3_9MOLU</name>
<feature type="transmembrane region" description="Helical" evidence="1">
    <location>
        <begin position="12"/>
        <end position="28"/>
    </location>
</feature>
<keyword evidence="1" id="KW-0812">Transmembrane</keyword>
<keyword evidence="1" id="KW-0472">Membrane</keyword>
<protein>
    <submittedName>
        <fullName evidence="2">Uncharacterized protein</fullName>
    </submittedName>
</protein>
<evidence type="ECO:0000256" key="1">
    <source>
        <dbReference type="SAM" id="Phobius"/>
    </source>
</evidence>
<organism evidence="2 3">
    <name type="scientific">Candidatus Phytoplasma meliae</name>
    <dbReference type="NCBI Taxonomy" id="1848402"/>
    <lineage>
        <taxon>Bacteria</taxon>
        <taxon>Bacillati</taxon>
        <taxon>Mycoplasmatota</taxon>
        <taxon>Mollicutes</taxon>
        <taxon>Acholeplasmatales</taxon>
        <taxon>Acholeplasmataceae</taxon>
        <taxon>Candidatus Phytoplasma</taxon>
        <taxon>16SrXIII (Mexican periwinkle virescence group)</taxon>
    </lineage>
</organism>
<evidence type="ECO:0000313" key="2">
    <source>
        <dbReference type="EMBL" id="MBP5836120.1"/>
    </source>
</evidence>
<evidence type="ECO:0000313" key="3">
    <source>
        <dbReference type="Proteomes" id="UP001195571"/>
    </source>
</evidence>
<reference evidence="2" key="1">
    <citation type="submission" date="2021-04" db="EMBL/GenBank/DDBJ databases">
        <title>Genomic features of Candidatus Phytoplasma meliae isolate ChTYXIII (1SrXIII-G).</title>
        <authorList>
            <person name="Fernandez F.D."/>
            <person name="Conci L.R."/>
        </authorList>
    </citation>
    <scope>NUCLEOTIDE SEQUENCE [LARGE SCALE GENOMIC DNA]</scope>
    <source>
        <strain evidence="2">ChTYXIII-Mo</strain>
    </source>
</reference>
<accession>A0ABS5CYR3</accession>
<dbReference type="Proteomes" id="UP001195571">
    <property type="component" value="Unassembled WGS sequence"/>
</dbReference>
<dbReference type="EMBL" id="JACAOD020000012">
    <property type="protein sequence ID" value="MBP5836120.1"/>
    <property type="molecule type" value="Genomic_DNA"/>
</dbReference>
<gene>
    <name evidence="2" type="ORF">CHTY_002665</name>
</gene>
<proteinExistence type="predicted"/>